<evidence type="ECO:0000313" key="2">
    <source>
        <dbReference type="Proteomes" id="UP001295684"/>
    </source>
</evidence>
<sequence>MAEVSKRLYTLTLHIYDSSLSTQKCKFSYKCEDSECLVKVDFLDLKMQYVFLKNSNLRLKVNKTQLLSSPGCISLRLGLDKTIMDLSDTTIKSMPCLIPPNISIHCNCGERVTENIETTINSPSAKWFETIELWKCHEEDYSHMLTDEKGKLLIAPSRGILNFTTLTVSKETLSEGSINGTPKSEIFSCLKCSQELGTVQFDDQYNFIIGRCLLFQESQETVEPFCLDLYKSFCNSLRSVYDENFTKDIKVSSNESFKQIYIKVLSMDSYVTFGNTISTIPKLAQKLEVCIKVLFSCGEEGIKLGDIKKCQEYSCTDNEILEIQQHLQKGCDQLPSEMRNFKKLFNVSYLNYIP</sequence>
<gene>
    <name evidence="1" type="ORF">ECRASSUSDP1_LOCUS15403</name>
</gene>
<proteinExistence type="predicted"/>
<dbReference type="Proteomes" id="UP001295684">
    <property type="component" value="Unassembled WGS sequence"/>
</dbReference>
<name>A0AAD1XJY9_EUPCR</name>
<comment type="caution">
    <text evidence="1">The sequence shown here is derived from an EMBL/GenBank/DDBJ whole genome shotgun (WGS) entry which is preliminary data.</text>
</comment>
<dbReference type="InterPro" id="IPR019193">
    <property type="entry name" value="UBQ-conj_enz_E2-bd_prot"/>
</dbReference>
<reference evidence="1" key="1">
    <citation type="submission" date="2023-07" db="EMBL/GenBank/DDBJ databases">
        <authorList>
            <consortium name="AG Swart"/>
            <person name="Singh M."/>
            <person name="Singh A."/>
            <person name="Seah K."/>
            <person name="Emmerich C."/>
        </authorList>
    </citation>
    <scope>NUCLEOTIDE SEQUENCE</scope>
    <source>
        <strain evidence="1">DP1</strain>
    </source>
</reference>
<dbReference type="AlphaFoldDB" id="A0AAD1XJY9"/>
<organism evidence="1 2">
    <name type="scientific">Euplotes crassus</name>
    <dbReference type="NCBI Taxonomy" id="5936"/>
    <lineage>
        <taxon>Eukaryota</taxon>
        <taxon>Sar</taxon>
        <taxon>Alveolata</taxon>
        <taxon>Ciliophora</taxon>
        <taxon>Intramacronucleata</taxon>
        <taxon>Spirotrichea</taxon>
        <taxon>Hypotrichia</taxon>
        <taxon>Euplotida</taxon>
        <taxon>Euplotidae</taxon>
        <taxon>Moneuplotes</taxon>
    </lineage>
</organism>
<dbReference type="EMBL" id="CAMPGE010015429">
    <property type="protein sequence ID" value="CAI2374053.1"/>
    <property type="molecule type" value="Genomic_DNA"/>
</dbReference>
<keyword evidence="2" id="KW-1185">Reference proteome</keyword>
<accession>A0AAD1XJY9</accession>
<dbReference type="Pfam" id="PF09814">
    <property type="entry name" value="HECT_2"/>
    <property type="match status" value="1"/>
</dbReference>
<evidence type="ECO:0000313" key="1">
    <source>
        <dbReference type="EMBL" id="CAI2374053.1"/>
    </source>
</evidence>
<protein>
    <submittedName>
        <fullName evidence="1">Uncharacterized protein</fullName>
    </submittedName>
</protein>